<keyword evidence="2" id="KW-1185">Reference proteome</keyword>
<dbReference type="PATRIC" id="fig|1230460.4.peg.1772"/>
<name>L9W704_9EURY</name>
<comment type="caution">
    <text evidence="1">The sequence shown here is derived from an EMBL/GenBank/DDBJ whole genome shotgun (WGS) entry which is preliminary data.</text>
</comment>
<dbReference type="Proteomes" id="UP000011661">
    <property type="component" value="Unassembled WGS sequence"/>
</dbReference>
<dbReference type="STRING" id="1230460.C495_08770"/>
<dbReference type="eggNOG" id="arCOG09132">
    <property type="taxonomic scope" value="Archaea"/>
</dbReference>
<gene>
    <name evidence="1" type="ORF">C495_08770</name>
</gene>
<accession>L9W704</accession>
<dbReference type="EMBL" id="AOHX01000037">
    <property type="protein sequence ID" value="ELY45021.1"/>
    <property type="molecule type" value="Genomic_DNA"/>
</dbReference>
<evidence type="ECO:0000313" key="1">
    <source>
        <dbReference type="EMBL" id="ELY45021.1"/>
    </source>
</evidence>
<reference evidence="1 2" key="1">
    <citation type="journal article" date="2014" name="PLoS Genet.">
        <title>Phylogenetically driven sequencing of extremely halophilic archaea reveals strategies for static and dynamic osmo-response.</title>
        <authorList>
            <person name="Becker E.A."/>
            <person name="Seitzer P.M."/>
            <person name="Tritt A."/>
            <person name="Larsen D."/>
            <person name="Krusor M."/>
            <person name="Yao A.I."/>
            <person name="Wu D."/>
            <person name="Madern D."/>
            <person name="Eisen J.A."/>
            <person name="Darling A.E."/>
            <person name="Facciotti M.T."/>
        </authorList>
    </citation>
    <scope>NUCLEOTIDE SEQUENCE [LARGE SCALE GENOMIC DNA]</scope>
    <source>
        <strain evidence="1 2">JCM 14089</strain>
    </source>
</reference>
<organism evidence="1 2">
    <name type="scientific">Natronorubrum sulfidifaciens JCM 14089</name>
    <dbReference type="NCBI Taxonomy" id="1230460"/>
    <lineage>
        <taxon>Archaea</taxon>
        <taxon>Methanobacteriati</taxon>
        <taxon>Methanobacteriota</taxon>
        <taxon>Stenosarchaea group</taxon>
        <taxon>Halobacteria</taxon>
        <taxon>Halobacteriales</taxon>
        <taxon>Natrialbaceae</taxon>
        <taxon>Natronorubrum</taxon>
    </lineage>
</organism>
<sequence length="314" mass="32774">MTVTMATVASAGAATAATQESADDALPAYSQWLTIDDGSLEFAFVDWATLEAYVRDDLETADPDETVPAAYEADPMIAPVSEGALSTYLFVGLTLGQFRLGGLLDDGALESSVEGLLRTTDVFVVTGQIDPAAIDEQVTAEPEAEFIRQLERTAEIDGYDVYTPVADDTDAAIAVGDEALVIATGEDVDTADDPRAGLDRAIEASTGTVDRATDSSEAFAWTLERAGDGDVVVGQYGDGGALVDFASDGLEDAESIVSSLAVEDEETSTGDFAAVIDDPDTATLEAVLGASADERSLDIADDRVTATGTWRELD</sequence>
<dbReference type="AlphaFoldDB" id="L9W704"/>
<proteinExistence type="predicted"/>
<protein>
    <submittedName>
        <fullName evidence="1">Uncharacterized protein</fullName>
    </submittedName>
</protein>
<evidence type="ECO:0000313" key="2">
    <source>
        <dbReference type="Proteomes" id="UP000011661"/>
    </source>
</evidence>